<reference evidence="3 4" key="1">
    <citation type="submission" date="2019-07" db="EMBL/GenBank/DDBJ databases">
        <title>Whole genome shotgun sequence of Brevifollis gellanilyticus NBRC 108608.</title>
        <authorList>
            <person name="Hosoyama A."/>
            <person name="Uohara A."/>
            <person name="Ohji S."/>
            <person name="Ichikawa N."/>
        </authorList>
    </citation>
    <scope>NUCLEOTIDE SEQUENCE [LARGE SCALE GENOMIC DNA]</scope>
    <source>
        <strain evidence="3 4">NBRC 108608</strain>
    </source>
</reference>
<dbReference type="SUPFAM" id="SSF53300">
    <property type="entry name" value="vWA-like"/>
    <property type="match status" value="1"/>
</dbReference>
<dbReference type="RefSeq" id="WP_170266490.1">
    <property type="nucleotide sequence ID" value="NZ_BKAG01000001.1"/>
</dbReference>
<dbReference type="Pfam" id="PF07584">
    <property type="entry name" value="BatA"/>
    <property type="match status" value="1"/>
</dbReference>
<dbReference type="InterPro" id="IPR024163">
    <property type="entry name" value="Aerotolerance_reg_N"/>
</dbReference>
<feature type="transmembrane region" description="Helical" evidence="1">
    <location>
        <begin position="61"/>
        <end position="81"/>
    </location>
</feature>
<organism evidence="3 4">
    <name type="scientific">Brevifollis gellanilyticus</name>
    <dbReference type="NCBI Taxonomy" id="748831"/>
    <lineage>
        <taxon>Bacteria</taxon>
        <taxon>Pseudomonadati</taxon>
        <taxon>Verrucomicrobiota</taxon>
        <taxon>Verrucomicrobiia</taxon>
        <taxon>Verrucomicrobiales</taxon>
        <taxon>Verrucomicrobiaceae</taxon>
    </lineage>
</organism>
<protein>
    <recommendedName>
        <fullName evidence="2">Aerotolerance regulator N-terminal domain-containing protein</fullName>
    </recommendedName>
</protein>
<gene>
    <name evidence="3" type="ORF">BGE01nite_00380</name>
</gene>
<keyword evidence="1" id="KW-0812">Transmembrane</keyword>
<keyword evidence="1" id="KW-0472">Membrane</keyword>
<evidence type="ECO:0000313" key="3">
    <source>
        <dbReference type="EMBL" id="GEP40747.1"/>
    </source>
</evidence>
<keyword evidence="4" id="KW-1185">Reference proteome</keyword>
<dbReference type="PANTHER" id="PTHR37464">
    <property type="entry name" value="BLL2463 PROTEIN"/>
    <property type="match status" value="1"/>
</dbReference>
<comment type="caution">
    <text evidence="3">The sequence shown here is derived from an EMBL/GenBank/DDBJ whole genome shotgun (WGS) entry which is preliminary data.</text>
</comment>
<evidence type="ECO:0000256" key="1">
    <source>
        <dbReference type="SAM" id="Phobius"/>
    </source>
</evidence>
<accession>A0A512M1X2</accession>
<dbReference type="Proteomes" id="UP000321577">
    <property type="component" value="Unassembled WGS sequence"/>
</dbReference>
<evidence type="ECO:0000259" key="2">
    <source>
        <dbReference type="Pfam" id="PF07584"/>
    </source>
</evidence>
<keyword evidence="1" id="KW-1133">Transmembrane helix</keyword>
<sequence length="596" mass="65514">MLLAHPAALWCLLGLPVVLAIHFLQRRSRKEVVTTLFLLQQMRRESETGNRFERLRPSIPLWLQLMMVLVLTWLLAGPRWLKSDAVQRIALVMDSSASMSAFRKDTETAVRDTLETLLSPLARVELTLLSSDPEEPALYHGASAADLKAAISKWQPLLGVHDFTPALRTARGLVGAEGSVILISDHVLADQLPYEAAVVSTGHETPNVGWAGITVEEKDGQLFWRALLRNYSASPQDREWLAISGGKTSAPTKVTLAAQETRTLSGPFPTEDELTLQLTADAFTLDDTLPVLRPKPKILGLQVPALPVQDGSVELRDLFGKFSDTRLVMSSDEADVRGLVWPPSTALGQDQHAVVFASPAKGDKVAWLRDSIVAESHPLIDGLNWQSLLVREGMIVPRDQRDRVLLWQGERPLISLRRTPLGAQQLICHFDLLSSNARKLPALAVLLHRFLQSVRDEKIAPESANFDLRQRLVLAHLSDAKAAPLVLATRSPASQISVPVAQAHLLRAPAHPGFLEVKQADTLLLTGAAHFADAREADLSGAKPFQDLSKLKVTQVETTMESDPHSSLWILVLLAALLGSWWWTRSNAPVPKVQSA</sequence>
<dbReference type="EMBL" id="BKAG01000001">
    <property type="protein sequence ID" value="GEP40747.1"/>
    <property type="molecule type" value="Genomic_DNA"/>
</dbReference>
<name>A0A512M1X2_9BACT</name>
<evidence type="ECO:0000313" key="4">
    <source>
        <dbReference type="Proteomes" id="UP000321577"/>
    </source>
</evidence>
<dbReference type="PANTHER" id="PTHR37464:SF1">
    <property type="entry name" value="BLL2463 PROTEIN"/>
    <property type="match status" value="1"/>
</dbReference>
<dbReference type="InterPro" id="IPR036465">
    <property type="entry name" value="vWFA_dom_sf"/>
</dbReference>
<feature type="domain" description="Aerotolerance regulator N-terminal" evidence="2">
    <location>
        <begin position="1"/>
        <end position="78"/>
    </location>
</feature>
<proteinExistence type="predicted"/>
<dbReference type="AlphaFoldDB" id="A0A512M1X2"/>